<reference evidence="1 2" key="1">
    <citation type="submission" date="2013-04" db="EMBL/GenBank/DDBJ databases">
        <title>Genome sequence of Chlamydia psittaci 10-1398/11.</title>
        <authorList>
            <person name="Huot-Creasy H."/>
            <person name="McCracken C.L."/>
            <person name="Humphries M."/>
            <person name="Sachse K."/>
            <person name="Laroucau K."/>
            <person name="Bavoil P."/>
            <person name="Myers G.S."/>
        </authorList>
    </citation>
    <scope>NUCLEOTIDE SEQUENCE [LARGE SCALE GENOMIC DNA]</scope>
    <source>
        <strain evidence="1 2">10_1398_11</strain>
    </source>
</reference>
<dbReference type="Proteomes" id="UP000016200">
    <property type="component" value="Unassembled WGS sequence"/>
</dbReference>
<evidence type="ECO:0000313" key="2">
    <source>
        <dbReference type="Proteomes" id="UP000016200"/>
    </source>
</evidence>
<dbReference type="HOGENOM" id="CLU_131228_5_3_0"/>
<sequence length="40" mass="4875">MKITRFLFMNPPFKRKSRVFSWRIPQLSKNDAFSLRETSI</sequence>
<gene>
    <name evidence="1" type="ORF">CP10139811_1181</name>
</gene>
<evidence type="ECO:0000313" key="1">
    <source>
        <dbReference type="EMBL" id="EPP34971.1"/>
    </source>
</evidence>
<dbReference type="EMBL" id="ATNB01000130">
    <property type="protein sequence ID" value="EPP34971.1"/>
    <property type="molecule type" value="Genomic_DNA"/>
</dbReference>
<accession>S7KFL2</accession>
<dbReference type="AlphaFoldDB" id="S7KFL2"/>
<protein>
    <submittedName>
        <fullName evidence="1">Uncharacterized protein</fullName>
    </submittedName>
</protein>
<comment type="caution">
    <text evidence="1">The sequence shown here is derived from an EMBL/GenBank/DDBJ whole genome shotgun (WGS) entry which is preliminary data.</text>
</comment>
<organism evidence="1 2">
    <name type="scientific">Chlamydia ibidis</name>
    <dbReference type="NCBI Taxonomy" id="1405396"/>
    <lineage>
        <taxon>Bacteria</taxon>
        <taxon>Pseudomonadati</taxon>
        <taxon>Chlamydiota</taxon>
        <taxon>Chlamydiia</taxon>
        <taxon>Chlamydiales</taxon>
        <taxon>Chlamydiaceae</taxon>
        <taxon>Chlamydia/Chlamydophila group</taxon>
        <taxon>Chlamydia</taxon>
    </lineage>
</organism>
<name>S7KFL2_9CHLA</name>
<proteinExistence type="predicted"/>